<dbReference type="AlphaFoldDB" id="U1NF44"/>
<dbReference type="STRING" id="1238425.J07HQW2_02150"/>
<dbReference type="HOGENOM" id="CLU_2445704_0_0_2"/>
<name>U1NF44_9EURY</name>
<protein>
    <submittedName>
        <fullName evidence="1">Uncharacterized protein</fullName>
    </submittedName>
</protein>
<feature type="non-terminal residue" evidence="1">
    <location>
        <position position="1"/>
    </location>
</feature>
<organism evidence="1 2">
    <name type="scientific">Haloquadratum walsbyi J07HQW2</name>
    <dbReference type="NCBI Taxonomy" id="1238425"/>
    <lineage>
        <taxon>Archaea</taxon>
        <taxon>Methanobacteriati</taxon>
        <taxon>Methanobacteriota</taxon>
        <taxon>Stenosarchaea group</taxon>
        <taxon>Halobacteria</taxon>
        <taxon>Halobacteriales</taxon>
        <taxon>Haloferacaceae</taxon>
        <taxon>Haloquadratum</taxon>
    </lineage>
</organism>
<accession>U1NF44</accession>
<proteinExistence type="predicted"/>
<dbReference type="EMBL" id="KE356561">
    <property type="protein sequence ID" value="ERG95690.1"/>
    <property type="molecule type" value="Genomic_DNA"/>
</dbReference>
<dbReference type="Proteomes" id="UP000030710">
    <property type="component" value="Unassembled WGS sequence"/>
</dbReference>
<evidence type="ECO:0000313" key="1">
    <source>
        <dbReference type="EMBL" id="ERG95690.1"/>
    </source>
</evidence>
<dbReference type="RefSeq" id="WP_021055163.1">
    <property type="nucleotide sequence ID" value="NZ_KE356561.1"/>
</dbReference>
<gene>
    <name evidence="1" type="ORF">J07HQW2_02150</name>
</gene>
<sequence length="89" mass="10174">YNYDLAAVYRPAGFLSNESLFGFYAETSECCDLLRGRDGYRSGYPDMVDYPKMPVRPAHLPMLFDILPLYYTSDCWESSTPRDAPTLVT</sequence>
<reference evidence="1 2" key="1">
    <citation type="journal article" date="2013" name="PLoS ONE">
        <title>Assembly-driven community genomics of a hypersaline microbial ecosystem.</title>
        <authorList>
            <person name="Podell S."/>
            <person name="Ugalde J.A."/>
            <person name="Narasingarao P."/>
            <person name="Banfield J.F."/>
            <person name="Heidelberg K.B."/>
            <person name="Allen E.E."/>
        </authorList>
    </citation>
    <scope>NUCLEOTIDE SEQUENCE [LARGE SCALE GENOMIC DNA]</scope>
    <source>
        <strain evidence="2">J07HQW2</strain>
    </source>
</reference>
<evidence type="ECO:0000313" key="2">
    <source>
        <dbReference type="Proteomes" id="UP000030710"/>
    </source>
</evidence>